<feature type="region of interest" description="Disordered" evidence="1">
    <location>
        <begin position="34"/>
        <end position="70"/>
    </location>
</feature>
<dbReference type="EMBL" id="KK207920">
    <property type="protein sequence ID" value="EZF48757.1"/>
    <property type="molecule type" value="Genomic_DNA"/>
</dbReference>
<protein>
    <submittedName>
        <fullName evidence="2">Uncharacterized protein</fullName>
    </submittedName>
</protein>
<name>A0A022VR54_TRIRU</name>
<sequence length="103" mass="12311">EREREREIRETGTAEGSKRRAAGTCLLCLRVAAGRSNSSQRKTQRKRQQRYRRDREKRQREPGREEEGLTCRDPVYARRQRWQHPSWPPLRLQLSLLLPLTES</sequence>
<feature type="compositionally biased region" description="Basic and acidic residues" evidence="1">
    <location>
        <begin position="51"/>
        <end position="70"/>
    </location>
</feature>
<accession>A0A022VR54</accession>
<gene>
    <name evidence="2" type="ORF">H103_07639</name>
</gene>
<reference evidence="2" key="1">
    <citation type="submission" date="2014-02" db="EMBL/GenBank/DDBJ databases">
        <title>The Genome Sequence of Trichophyton rubrum (morphotype fischeri) CBS 288.86.</title>
        <authorList>
            <consortium name="The Broad Institute Genomics Platform"/>
            <person name="Cuomo C.A."/>
            <person name="White T.C."/>
            <person name="Graser Y."/>
            <person name="Martinez-Rossi N."/>
            <person name="Heitman J."/>
            <person name="Young S.K."/>
            <person name="Zeng Q."/>
            <person name="Gargeya S."/>
            <person name="Abouelleil A."/>
            <person name="Alvarado L."/>
            <person name="Chapman S.B."/>
            <person name="Gainer-Dewar J."/>
            <person name="Goldberg J."/>
            <person name="Griggs A."/>
            <person name="Gujja S."/>
            <person name="Hansen M."/>
            <person name="Howarth C."/>
            <person name="Imamovic A."/>
            <person name="Larimer J."/>
            <person name="Martinez D."/>
            <person name="Murphy C."/>
            <person name="Pearson M.D."/>
            <person name="Persinoti G."/>
            <person name="Poon T."/>
            <person name="Priest M."/>
            <person name="Roberts A.D."/>
            <person name="Saif S."/>
            <person name="Shea T.D."/>
            <person name="Sykes S.N."/>
            <person name="Wortman J."/>
            <person name="Nusbaum C."/>
            <person name="Birren B."/>
        </authorList>
    </citation>
    <scope>NUCLEOTIDE SEQUENCE [LARGE SCALE GENOMIC DNA]</scope>
    <source>
        <strain evidence="2">CBS 288.86</strain>
    </source>
</reference>
<evidence type="ECO:0000256" key="1">
    <source>
        <dbReference type="SAM" id="MobiDB-lite"/>
    </source>
</evidence>
<evidence type="ECO:0000313" key="2">
    <source>
        <dbReference type="EMBL" id="EZF48757.1"/>
    </source>
</evidence>
<organism evidence="2">
    <name type="scientific">Trichophyton rubrum CBS 288.86</name>
    <dbReference type="NCBI Taxonomy" id="1215330"/>
    <lineage>
        <taxon>Eukaryota</taxon>
        <taxon>Fungi</taxon>
        <taxon>Dikarya</taxon>
        <taxon>Ascomycota</taxon>
        <taxon>Pezizomycotina</taxon>
        <taxon>Eurotiomycetes</taxon>
        <taxon>Eurotiomycetidae</taxon>
        <taxon>Onygenales</taxon>
        <taxon>Arthrodermataceae</taxon>
        <taxon>Trichophyton</taxon>
    </lineage>
</organism>
<feature type="non-terminal residue" evidence="2">
    <location>
        <position position="1"/>
    </location>
</feature>
<dbReference type="HOGENOM" id="CLU_2270299_0_0_1"/>
<dbReference type="AlphaFoldDB" id="A0A022VR54"/>
<proteinExistence type="predicted"/>
<dbReference type="Proteomes" id="UP000023758">
    <property type="component" value="Unassembled WGS sequence"/>
</dbReference>